<reference evidence="3" key="1">
    <citation type="journal article" date="2019" name="Int. J. Syst. Evol. Microbiol.">
        <title>The Global Catalogue of Microorganisms (GCM) 10K type strain sequencing project: providing services to taxonomists for standard genome sequencing and annotation.</title>
        <authorList>
            <consortium name="The Broad Institute Genomics Platform"/>
            <consortium name="The Broad Institute Genome Sequencing Center for Infectious Disease"/>
            <person name="Wu L."/>
            <person name="Ma J."/>
        </authorList>
    </citation>
    <scope>NUCLEOTIDE SEQUENCE [LARGE SCALE GENOMIC DNA]</scope>
    <source>
        <strain evidence="3">JCM 30742</strain>
    </source>
</reference>
<proteinExistence type="predicted"/>
<sequence length="169" mass="17278">MPSQAVRDRHYVSTDCLASHRLHDKVREGAAQAIRLIVSGSVSKGNMTESYVALAAPLLMVIALSALVVSVTRGAAEGRIARNGSIGIRTSSTQAYGQAWTAGHAAALPSVRRTWWVALAAVPASLAGQAVFGGDIGVGVAIAALLLETVVLLQAGKVATAAARNSGLP</sequence>
<keyword evidence="1" id="KW-0472">Membrane</keyword>
<dbReference type="EMBL" id="BAABEO010000011">
    <property type="protein sequence ID" value="GAA3680606.1"/>
    <property type="molecule type" value="Genomic_DNA"/>
</dbReference>
<protein>
    <recommendedName>
        <fullName evidence="4">SdpI family protein</fullName>
    </recommendedName>
</protein>
<accession>A0ABP7C9E1</accession>
<keyword evidence="3" id="KW-1185">Reference proteome</keyword>
<evidence type="ECO:0000313" key="3">
    <source>
        <dbReference type="Proteomes" id="UP001500752"/>
    </source>
</evidence>
<organism evidence="2 3">
    <name type="scientific">Arthrobacter ginkgonis</name>
    <dbReference type="NCBI Taxonomy" id="1630594"/>
    <lineage>
        <taxon>Bacteria</taxon>
        <taxon>Bacillati</taxon>
        <taxon>Actinomycetota</taxon>
        <taxon>Actinomycetes</taxon>
        <taxon>Micrococcales</taxon>
        <taxon>Micrococcaceae</taxon>
        <taxon>Arthrobacter</taxon>
    </lineage>
</organism>
<dbReference type="Proteomes" id="UP001500752">
    <property type="component" value="Unassembled WGS sequence"/>
</dbReference>
<evidence type="ECO:0008006" key="4">
    <source>
        <dbReference type="Google" id="ProtNLM"/>
    </source>
</evidence>
<evidence type="ECO:0000313" key="2">
    <source>
        <dbReference type="EMBL" id="GAA3680606.1"/>
    </source>
</evidence>
<keyword evidence="1" id="KW-0812">Transmembrane</keyword>
<feature type="transmembrane region" description="Helical" evidence="1">
    <location>
        <begin position="51"/>
        <end position="72"/>
    </location>
</feature>
<evidence type="ECO:0000256" key="1">
    <source>
        <dbReference type="SAM" id="Phobius"/>
    </source>
</evidence>
<comment type="caution">
    <text evidence="2">The sequence shown here is derived from an EMBL/GenBank/DDBJ whole genome shotgun (WGS) entry which is preliminary data.</text>
</comment>
<name>A0ABP7C9E1_9MICC</name>
<gene>
    <name evidence="2" type="ORF">GCM10023081_18440</name>
</gene>
<keyword evidence="1" id="KW-1133">Transmembrane helix</keyword>